<organism evidence="1 2">
    <name type="scientific">Roseobacter sinensis</name>
    <dbReference type="NCBI Taxonomy" id="2931391"/>
    <lineage>
        <taxon>Bacteria</taxon>
        <taxon>Pseudomonadati</taxon>
        <taxon>Pseudomonadota</taxon>
        <taxon>Alphaproteobacteria</taxon>
        <taxon>Rhodobacterales</taxon>
        <taxon>Roseobacteraceae</taxon>
        <taxon>Roseobacter</taxon>
    </lineage>
</organism>
<name>A0ABT3BDJ9_9RHOB</name>
<proteinExistence type="predicted"/>
<accession>A0ABT3BDJ9</accession>
<evidence type="ECO:0000313" key="2">
    <source>
        <dbReference type="Proteomes" id="UP001208690"/>
    </source>
</evidence>
<evidence type="ECO:0000313" key="1">
    <source>
        <dbReference type="EMBL" id="MCV3271214.1"/>
    </source>
</evidence>
<sequence>MTMKKPDEHSEDAALDALLDAARTAPPEVPDALMARVLADADRVQPSPAARAAPSSGLWSRISDLVGGWRGMGGLVAATCAGVWIGWSPPDALPDAGALILGYEAADILSNTAELTSFGWDVEEG</sequence>
<dbReference type="EMBL" id="JALIEB010000003">
    <property type="protein sequence ID" value="MCV3271214.1"/>
    <property type="molecule type" value="Genomic_DNA"/>
</dbReference>
<evidence type="ECO:0008006" key="3">
    <source>
        <dbReference type="Google" id="ProtNLM"/>
    </source>
</evidence>
<reference evidence="1 2" key="1">
    <citation type="submission" date="2022-04" db="EMBL/GenBank/DDBJ databases">
        <title>Roseobacter sp. WL0113 is a bacterium isolated from neritic sediment.</title>
        <authorList>
            <person name="Wang L."/>
            <person name="He W."/>
            <person name="Zhang D.-F."/>
        </authorList>
    </citation>
    <scope>NUCLEOTIDE SEQUENCE [LARGE SCALE GENOMIC DNA]</scope>
    <source>
        <strain evidence="1 2">WL0113</strain>
    </source>
</reference>
<gene>
    <name evidence="1" type="ORF">MUB52_07225</name>
</gene>
<protein>
    <recommendedName>
        <fullName evidence="3">Dihydroorotate dehydrogenase</fullName>
    </recommendedName>
</protein>
<keyword evidence="2" id="KW-1185">Reference proteome</keyword>
<dbReference type="RefSeq" id="WP_263843526.1">
    <property type="nucleotide sequence ID" value="NZ_JALIEB010000003.1"/>
</dbReference>
<dbReference type="Proteomes" id="UP001208690">
    <property type="component" value="Unassembled WGS sequence"/>
</dbReference>
<comment type="caution">
    <text evidence="1">The sequence shown here is derived from an EMBL/GenBank/DDBJ whole genome shotgun (WGS) entry which is preliminary data.</text>
</comment>